<gene>
    <name evidence="1" type="primary">PLEST006904</name>
    <name evidence="1" type="ORF">PLESTB_001398200</name>
</gene>
<organism evidence="1 2">
    <name type="scientific">Pleodorina starrii</name>
    <dbReference type="NCBI Taxonomy" id="330485"/>
    <lineage>
        <taxon>Eukaryota</taxon>
        <taxon>Viridiplantae</taxon>
        <taxon>Chlorophyta</taxon>
        <taxon>core chlorophytes</taxon>
        <taxon>Chlorophyceae</taxon>
        <taxon>CS clade</taxon>
        <taxon>Chlamydomonadales</taxon>
        <taxon>Volvocaceae</taxon>
        <taxon>Pleodorina</taxon>
    </lineage>
</organism>
<dbReference type="OrthoDB" id="10516835at2759"/>
<comment type="caution">
    <text evidence="1">The sequence shown here is derived from an EMBL/GenBank/DDBJ whole genome shotgun (WGS) entry which is preliminary data.</text>
</comment>
<sequence>MGWHERAANKAESVISEQISKVDGETTPATKRARGDGSLASIGNFVASATQTFVFLKNLALFFFTTNTALHLIENPYLVKACAAVGIKLPSRFKLATTMLDEAHAELAGEIEKEWKDGGDTLAAICTDGGLAGSPPKELPNSPNF</sequence>
<dbReference type="AlphaFoldDB" id="A0A9W6BWD8"/>
<keyword evidence="2" id="KW-1185">Reference proteome</keyword>
<name>A0A9W6BWD8_9CHLO</name>
<proteinExistence type="predicted"/>
<evidence type="ECO:0000313" key="1">
    <source>
        <dbReference type="EMBL" id="GLC58761.1"/>
    </source>
</evidence>
<dbReference type="EMBL" id="BRXU01000024">
    <property type="protein sequence ID" value="GLC58761.1"/>
    <property type="molecule type" value="Genomic_DNA"/>
</dbReference>
<dbReference type="Proteomes" id="UP001165080">
    <property type="component" value="Unassembled WGS sequence"/>
</dbReference>
<reference evidence="1 2" key="1">
    <citation type="journal article" date="2023" name="Commun. Biol.">
        <title>Reorganization of the ancestral sex-determining regions during the evolution of trioecy in Pleodorina starrii.</title>
        <authorList>
            <person name="Takahashi K."/>
            <person name="Suzuki S."/>
            <person name="Kawai-Toyooka H."/>
            <person name="Yamamoto K."/>
            <person name="Hamaji T."/>
            <person name="Ootsuki R."/>
            <person name="Yamaguchi H."/>
            <person name="Kawachi M."/>
            <person name="Higashiyama T."/>
            <person name="Nozaki H."/>
        </authorList>
    </citation>
    <scope>NUCLEOTIDE SEQUENCE [LARGE SCALE GENOMIC DNA]</scope>
    <source>
        <strain evidence="1 2">NIES-4479</strain>
    </source>
</reference>
<protein>
    <submittedName>
        <fullName evidence="1">Uncharacterized protein</fullName>
    </submittedName>
</protein>
<accession>A0A9W6BWD8</accession>
<evidence type="ECO:0000313" key="2">
    <source>
        <dbReference type="Proteomes" id="UP001165080"/>
    </source>
</evidence>